<sequence length="784" mass="81145">MLALVLAIPAFVGGYLWSADTATFETAERSNEFRLGQADLLIEAGPGETAALVPRGSRVASWDDGRTTLMVEGRLTTTEYFSIDLTNPLTEGLFVVRTGHVAREAGEAALGSALADRLGLGVGDTIRLGMPLRELRIVGIIDPTVQLDRPVVVVAAGNHLSGNPDQHHLVVLPPDARDWVPPEDIGFLSTVEDSPADQAIRTTALWLVVGFASAQVVLMVGATTAVTARRRHRELAMVAAVGATRSQTGRIVIAHNLTLGIAGAFAGLVLSIMAFYLTGDVLAQVTNHPLANDSRPGLGAHLTAGAVSVLLAGVAALGPAHGAARRSDPSAALHRLGDQRIRRGLLFGGLPLAVLGAIAVMYGVDSEVADLRITVLGAGLVLVGLAASGPLIVAALGRLAGRMVLPLRISIRHAARHQLRTGAAIAAVCAATAGSIGMILFLTADTSTGGPGQQATAPPNTLSLPAEVDTWINDEEMAQLRNELPCHRLVSVLVASDSSVINAFRNPAPGLPTPDMPASVGIGGGELIELVTGAPATEQALSLLAAGGAVSFYPEFMDVDSLRLRHETVDDVERIELDAILLPAPEPYRGLPGVVVSPETAAELGLISGSGRLVFDLDRPLNQSELAAAQHAFLSAQLRADIDTDPVGLIPPRPAGGHVAENPMVYLLAILSGLITILVGAVAVGQANAETRGDMSTLAAIGGGVWIRRTISACQAGLVVGVGTVLGVVVGFAPAAGLFAVRPDLSWNTPWWLLAVIAVGVPVLAMLGTLAVAQSKLVFVRRTS</sequence>
<feature type="transmembrane region" description="Helical" evidence="7">
    <location>
        <begin position="204"/>
        <end position="228"/>
    </location>
</feature>
<dbReference type="Pfam" id="PF02687">
    <property type="entry name" value="FtsX"/>
    <property type="match status" value="1"/>
</dbReference>
<feature type="transmembrane region" description="Helical" evidence="7">
    <location>
        <begin position="716"/>
        <end position="739"/>
    </location>
</feature>
<feature type="domain" description="ABC3 transporter permease C-terminal" evidence="8">
    <location>
        <begin position="207"/>
        <end position="316"/>
    </location>
</feature>
<organism evidence="10 11">
    <name type="scientific">Stackebrandtia endophytica</name>
    <dbReference type="NCBI Taxonomy" id="1496996"/>
    <lineage>
        <taxon>Bacteria</taxon>
        <taxon>Bacillati</taxon>
        <taxon>Actinomycetota</taxon>
        <taxon>Actinomycetes</taxon>
        <taxon>Glycomycetales</taxon>
        <taxon>Glycomycetaceae</taxon>
        <taxon>Stackebrandtia</taxon>
    </lineage>
</organism>
<dbReference type="InterPro" id="IPR003838">
    <property type="entry name" value="ABC3_permease_C"/>
</dbReference>
<proteinExistence type="inferred from homology"/>
<dbReference type="GO" id="GO:0005886">
    <property type="term" value="C:plasma membrane"/>
    <property type="evidence" value="ECO:0007669"/>
    <property type="project" value="UniProtKB-SubCell"/>
</dbReference>
<evidence type="ECO:0000256" key="3">
    <source>
        <dbReference type="ARBA" id="ARBA00022692"/>
    </source>
</evidence>
<dbReference type="InterPro" id="IPR038766">
    <property type="entry name" value="Membrane_comp_ABC_pdt"/>
</dbReference>
<evidence type="ECO:0000259" key="9">
    <source>
        <dbReference type="Pfam" id="PF12704"/>
    </source>
</evidence>
<evidence type="ECO:0000256" key="7">
    <source>
        <dbReference type="SAM" id="Phobius"/>
    </source>
</evidence>
<dbReference type="PANTHER" id="PTHR30287">
    <property type="entry name" value="MEMBRANE COMPONENT OF PREDICTED ABC SUPERFAMILY METABOLITE UPTAKE TRANSPORTER"/>
    <property type="match status" value="1"/>
</dbReference>
<dbReference type="Pfam" id="PF12704">
    <property type="entry name" value="MacB_PCD"/>
    <property type="match status" value="1"/>
</dbReference>
<keyword evidence="5 7" id="KW-0472">Membrane</keyword>
<feature type="transmembrane region" description="Helical" evidence="7">
    <location>
        <begin position="422"/>
        <end position="444"/>
    </location>
</feature>
<evidence type="ECO:0000256" key="5">
    <source>
        <dbReference type="ARBA" id="ARBA00023136"/>
    </source>
</evidence>
<feature type="domain" description="MacB-like periplasmic core" evidence="9">
    <location>
        <begin position="31"/>
        <end position="156"/>
    </location>
</feature>
<dbReference type="Proteomes" id="UP000317043">
    <property type="component" value="Unassembled WGS sequence"/>
</dbReference>
<dbReference type="PANTHER" id="PTHR30287:SF2">
    <property type="entry name" value="BLL1001 PROTEIN"/>
    <property type="match status" value="1"/>
</dbReference>
<evidence type="ECO:0000256" key="6">
    <source>
        <dbReference type="ARBA" id="ARBA00038076"/>
    </source>
</evidence>
<evidence type="ECO:0000313" key="10">
    <source>
        <dbReference type="EMBL" id="TQL79114.1"/>
    </source>
</evidence>
<name>A0A543B2Q0_9ACTN</name>
<feature type="transmembrane region" description="Helical" evidence="7">
    <location>
        <begin position="376"/>
        <end position="401"/>
    </location>
</feature>
<evidence type="ECO:0000256" key="2">
    <source>
        <dbReference type="ARBA" id="ARBA00022475"/>
    </source>
</evidence>
<dbReference type="AlphaFoldDB" id="A0A543B2Q0"/>
<feature type="transmembrane region" description="Helical" evidence="7">
    <location>
        <begin position="298"/>
        <end position="324"/>
    </location>
</feature>
<comment type="subcellular location">
    <subcellularLocation>
        <location evidence="1">Cell membrane</location>
        <topology evidence="1">Multi-pass membrane protein</topology>
    </subcellularLocation>
</comment>
<dbReference type="EMBL" id="VFOW01000001">
    <property type="protein sequence ID" value="TQL79114.1"/>
    <property type="molecule type" value="Genomic_DNA"/>
</dbReference>
<evidence type="ECO:0000259" key="8">
    <source>
        <dbReference type="Pfam" id="PF02687"/>
    </source>
</evidence>
<protein>
    <submittedName>
        <fullName evidence="10">FtsX-like permease family protein</fullName>
    </submittedName>
</protein>
<feature type="transmembrane region" description="Helical" evidence="7">
    <location>
        <begin position="751"/>
        <end position="773"/>
    </location>
</feature>
<gene>
    <name evidence="10" type="ORF">FB566_4715</name>
</gene>
<dbReference type="InParanoid" id="A0A543B2Q0"/>
<keyword evidence="3 7" id="KW-0812">Transmembrane</keyword>
<feature type="transmembrane region" description="Helical" evidence="7">
    <location>
        <begin position="345"/>
        <end position="364"/>
    </location>
</feature>
<evidence type="ECO:0000256" key="1">
    <source>
        <dbReference type="ARBA" id="ARBA00004651"/>
    </source>
</evidence>
<evidence type="ECO:0000256" key="4">
    <source>
        <dbReference type="ARBA" id="ARBA00022989"/>
    </source>
</evidence>
<reference evidence="10 11" key="1">
    <citation type="submission" date="2019-06" db="EMBL/GenBank/DDBJ databases">
        <title>Sequencing the genomes of 1000 actinobacteria strains.</title>
        <authorList>
            <person name="Klenk H.-P."/>
        </authorList>
    </citation>
    <scope>NUCLEOTIDE SEQUENCE [LARGE SCALE GENOMIC DNA]</scope>
    <source>
        <strain evidence="10 11">DSM 45928</strain>
    </source>
</reference>
<keyword evidence="11" id="KW-1185">Reference proteome</keyword>
<keyword evidence="4 7" id="KW-1133">Transmembrane helix</keyword>
<keyword evidence="2" id="KW-1003">Cell membrane</keyword>
<dbReference type="InterPro" id="IPR025857">
    <property type="entry name" value="MacB_PCD"/>
</dbReference>
<feature type="transmembrane region" description="Helical" evidence="7">
    <location>
        <begin position="664"/>
        <end position="685"/>
    </location>
</feature>
<comment type="similarity">
    <text evidence="6">Belongs to the ABC-4 integral membrane protein family.</text>
</comment>
<evidence type="ECO:0000313" key="11">
    <source>
        <dbReference type="Proteomes" id="UP000317043"/>
    </source>
</evidence>
<feature type="transmembrane region" description="Helical" evidence="7">
    <location>
        <begin position="257"/>
        <end position="278"/>
    </location>
</feature>
<comment type="caution">
    <text evidence="10">The sequence shown here is derived from an EMBL/GenBank/DDBJ whole genome shotgun (WGS) entry which is preliminary data.</text>
</comment>
<accession>A0A543B2Q0</accession>